<evidence type="ECO:0000256" key="4">
    <source>
        <dbReference type="ARBA" id="ARBA00023125"/>
    </source>
</evidence>
<dbReference type="STRING" id="36166.T1GFY0"/>
<keyword evidence="5" id="KW-0804">Transcription</keyword>
<accession>T1GFY0</accession>
<evidence type="ECO:0000259" key="7">
    <source>
        <dbReference type="Pfam" id="PF13873"/>
    </source>
</evidence>
<evidence type="ECO:0000313" key="8">
    <source>
        <dbReference type="EnsemblMetazoa" id="MESCA002282-PA"/>
    </source>
</evidence>
<proteinExistence type="predicted"/>
<sequence>MSDRERDKDRRKKRTSLNQYLMYLHDLEEDEIFRSGTIPKDVEFDYITKKWEKLAEKLNTCDNGPSMTPDEWKKRLNDWKNRNSNHSVGKESSCTVWNSSLRHPPSSTVKIESKSLNTSATELDHDKEVESMLQEVEFTTEEDGENNIIVRKRSISLADSNPSHHSNPKSIKLEKKIHPTTTINKKTIIFDFDASDENLEDETAHILTVEDMNKTTSSQKRQPEPEPINVTPKKIDLAQSIPTNLDPSMYNSIAYQLKRIADVKEEKLMFEIAKYKFNNPGFKYEYHGTAGNSVEEGGEDVLVNVYSEDQY</sequence>
<dbReference type="HOGENOM" id="CLU_802320_0_0_1"/>
<dbReference type="EMBL" id="CAQQ02391997">
    <property type="status" value="NOT_ANNOTATED_CDS"/>
    <property type="molecule type" value="Genomic_DNA"/>
</dbReference>
<keyword evidence="4" id="KW-0238">DNA-binding</keyword>
<keyword evidence="3" id="KW-0805">Transcription regulation</keyword>
<dbReference type="Proteomes" id="UP000015102">
    <property type="component" value="Unassembled WGS sequence"/>
</dbReference>
<name>T1GFY0_MEGSC</name>
<evidence type="ECO:0000256" key="1">
    <source>
        <dbReference type="ARBA" id="ARBA00011764"/>
    </source>
</evidence>
<comment type="subunit">
    <text evidence="1">Self-associates forming complexes of several hundred monomers.</text>
</comment>
<evidence type="ECO:0000256" key="3">
    <source>
        <dbReference type="ARBA" id="ARBA00023015"/>
    </source>
</evidence>
<dbReference type="OMA" id="MNGKMDR"/>
<dbReference type="InterPro" id="IPR028002">
    <property type="entry name" value="Myb_DNA-bind_5"/>
</dbReference>
<organism evidence="8 9">
    <name type="scientific">Megaselia scalaris</name>
    <name type="common">Humpbacked fly</name>
    <name type="synonym">Phora scalaris</name>
    <dbReference type="NCBI Taxonomy" id="36166"/>
    <lineage>
        <taxon>Eukaryota</taxon>
        <taxon>Metazoa</taxon>
        <taxon>Ecdysozoa</taxon>
        <taxon>Arthropoda</taxon>
        <taxon>Hexapoda</taxon>
        <taxon>Insecta</taxon>
        <taxon>Pterygota</taxon>
        <taxon>Neoptera</taxon>
        <taxon>Endopterygota</taxon>
        <taxon>Diptera</taxon>
        <taxon>Brachycera</taxon>
        <taxon>Muscomorpha</taxon>
        <taxon>Platypezoidea</taxon>
        <taxon>Phoridae</taxon>
        <taxon>Megaseliini</taxon>
        <taxon>Megaselia</taxon>
    </lineage>
</organism>
<dbReference type="Pfam" id="PF13873">
    <property type="entry name" value="Myb_DNA-bind_5"/>
    <property type="match status" value="1"/>
</dbReference>
<dbReference type="AlphaFoldDB" id="T1GFY0"/>
<evidence type="ECO:0000256" key="2">
    <source>
        <dbReference type="ARBA" id="ARBA00016807"/>
    </source>
</evidence>
<evidence type="ECO:0000256" key="5">
    <source>
        <dbReference type="ARBA" id="ARBA00023163"/>
    </source>
</evidence>
<protein>
    <recommendedName>
        <fullName evidence="2">Regulatory protein zeste</fullName>
    </recommendedName>
</protein>
<evidence type="ECO:0000313" key="9">
    <source>
        <dbReference type="Proteomes" id="UP000015102"/>
    </source>
</evidence>
<dbReference type="EnsemblMetazoa" id="MESCA002282-RA">
    <property type="protein sequence ID" value="MESCA002282-PA"/>
    <property type="gene ID" value="MESCA002282"/>
</dbReference>
<feature type="domain" description="Myb/SANT-like DNA-binding" evidence="7">
    <location>
        <begin position="11"/>
        <end position="83"/>
    </location>
</feature>
<keyword evidence="9" id="KW-1185">Reference proteome</keyword>
<reference evidence="8" key="2">
    <citation type="submission" date="2015-06" db="UniProtKB">
        <authorList>
            <consortium name="EnsemblMetazoa"/>
        </authorList>
    </citation>
    <scope>IDENTIFICATION</scope>
</reference>
<evidence type="ECO:0000256" key="6">
    <source>
        <dbReference type="ARBA" id="ARBA00025466"/>
    </source>
</evidence>
<dbReference type="GO" id="GO:0003677">
    <property type="term" value="F:DNA binding"/>
    <property type="evidence" value="ECO:0007669"/>
    <property type="project" value="UniProtKB-KW"/>
</dbReference>
<reference evidence="9" key="1">
    <citation type="submission" date="2013-02" db="EMBL/GenBank/DDBJ databases">
        <authorList>
            <person name="Hughes D."/>
        </authorList>
    </citation>
    <scope>NUCLEOTIDE SEQUENCE</scope>
    <source>
        <strain>Durham</strain>
        <strain evidence="9">NC isolate 2 -- Noor lab</strain>
    </source>
</reference>
<comment type="function">
    <text evidence="6">Involved in transvection phenomena (= synapsis-dependent gene expression), where the synaptic pairing of chromosomes carrying genes with which zeste interacts influences the expression of these genes. Zeste binds to DNA and stimulates transcription from a nearby promoter.</text>
</comment>